<keyword evidence="2" id="KW-1185">Reference proteome</keyword>
<sequence>MARSVHRSQRGLRGVQRLCFSHPGENYTFSGVRENKVCSSPVSHAQTSVHALRRSECRNARAGLFLSRVALERRKAAQASLRETTRDSASCLITAALPESGNAFQPEGQPRLRLERM</sequence>
<accession>A0AAV7VH79</accession>
<dbReference type="EMBL" id="JANPWB010000003">
    <property type="protein sequence ID" value="KAJ1200256.1"/>
    <property type="molecule type" value="Genomic_DNA"/>
</dbReference>
<evidence type="ECO:0000313" key="1">
    <source>
        <dbReference type="EMBL" id="KAJ1200256.1"/>
    </source>
</evidence>
<comment type="caution">
    <text evidence="1">The sequence shown here is derived from an EMBL/GenBank/DDBJ whole genome shotgun (WGS) entry which is preliminary data.</text>
</comment>
<reference evidence="1" key="1">
    <citation type="journal article" date="2022" name="bioRxiv">
        <title>Sequencing and chromosome-scale assembly of the giantPleurodeles waltlgenome.</title>
        <authorList>
            <person name="Brown T."/>
            <person name="Elewa A."/>
            <person name="Iarovenko S."/>
            <person name="Subramanian E."/>
            <person name="Araus A.J."/>
            <person name="Petzold A."/>
            <person name="Susuki M."/>
            <person name="Suzuki K.-i.T."/>
            <person name="Hayashi T."/>
            <person name="Toyoda A."/>
            <person name="Oliveira C."/>
            <person name="Osipova E."/>
            <person name="Leigh N.D."/>
            <person name="Simon A."/>
            <person name="Yun M.H."/>
        </authorList>
    </citation>
    <scope>NUCLEOTIDE SEQUENCE</scope>
    <source>
        <strain evidence="1">20211129_DDA</strain>
        <tissue evidence="1">Liver</tissue>
    </source>
</reference>
<proteinExistence type="predicted"/>
<dbReference type="Proteomes" id="UP001066276">
    <property type="component" value="Chromosome 2_1"/>
</dbReference>
<dbReference type="AlphaFoldDB" id="A0AAV7VH79"/>
<organism evidence="1 2">
    <name type="scientific">Pleurodeles waltl</name>
    <name type="common">Iberian ribbed newt</name>
    <dbReference type="NCBI Taxonomy" id="8319"/>
    <lineage>
        <taxon>Eukaryota</taxon>
        <taxon>Metazoa</taxon>
        <taxon>Chordata</taxon>
        <taxon>Craniata</taxon>
        <taxon>Vertebrata</taxon>
        <taxon>Euteleostomi</taxon>
        <taxon>Amphibia</taxon>
        <taxon>Batrachia</taxon>
        <taxon>Caudata</taxon>
        <taxon>Salamandroidea</taxon>
        <taxon>Salamandridae</taxon>
        <taxon>Pleurodelinae</taxon>
        <taxon>Pleurodeles</taxon>
    </lineage>
</organism>
<protein>
    <submittedName>
        <fullName evidence="1">Uncharacterized protein</fullName>
    </submittedName>
</protein>
<name>A0AAV7VH79_PLEWA</name>
<gene>
    <name evidence="1" type="ORF">NDU88_004082</name>
</gene>
<evidence type="ECO:0000313" key="2">
    <source>
        <dbReference type="Proteomes" id="UP001066276"/>
    </source>
</evidence>